<keyword evidence="4" id="KW-1185">Reference proteome</keyword>
<feature type="transmembrane region" description="Helical" evidence="1">
    <location>
        <begin position="75"/>
        <end position="97"/>
    </location>
</feature>
<dbReference type="InterPro" id="IPR050640">
    <property type="entry name" value="Bact_2-comp_sensor_kinase"/>
</dbReference>
<evidence type="ECO:0000259" key="2">
    <source>
        <dbReference type="PROSITE" id="PS50109"/>
    </source>
</evidence>
<evidence type="ECO:0000313" key="4">
    <source>
        <dbReference type="Proteomes" id="UP000198824"/>
    </source>
</evidence>
<dbReference type="InterPro" id="IPR036890">
    <property type="entry name" value="HATPase_C_sf"/>
</dbReference>
<dbReference type="InterPro" id="IPR003594">
    <property type="entry name" value="HATPase_dom"/>
</dbReference>
<accession>A0A1I6JLW5</accession>
<keyword evidence="3" id="KW-0418">Kinase</keyword>
<dbReference type="InterPro" id="IPR010559">
    <property type="entry name" value="Sig_transdc_His_kin_internal"/>
</dbReference>
<dbReference type="GO" id="GO:0000155">
    <property type="term" value="F:phosphorelay sensor kinase activity"/>
    <property type="evidence" value="ECO:0007669"/>
    <property type="project" value="InterPro"/>
</dbReference>
<dbReference type="STRING" id="1166337.SAMN05192580_0502"/>
<dbReference type="SUPFAM" id="SSF55874">
    <property type="entry name" value="ATPase domain of HSP90 chaperone/DNA topoisomerase II/histidine kinase"/>
    <property type="match status" value="1"/>
</dbReference>
<organism evidence="3 4">
    <name type="scientific">Sphingomonas jatrophae</name>
    <dbReference type="NCBI Taxonomy" id="1166337"/>
    <lineage>
        <taxon>Bacteria</taxon>
        <taxon>Pseudomonadati</taxon>
        <taxon>Pseudomonadota</taxon>
        <taxon>Alphaproteobacteria</taxon>
        <taxon>Sphingomonadales</taxon>
        <taxon>Sphingomonadaceae</taxon>
        <taxon>Sphingomonas</taxon>
    </lineage>
</organism>
<name>A0A1I6JLW5_9SPHN</name>
<dbReference type="AlphaFoldDB" id="A0A1I6JLW5"/>
<feature type="domain" description="Histidine kinase" evidence="2">
    <location>
        <begin position="260"/>
        <end position="353"/>
    </location>
</feature>
<sequence length="360" mass="39760">MRADEIGARQSLWLTCGLWFFTYLTFLIPSFADDGHMAWQGYPIIAAAVSVGLALSLPLFLLMRAIREWPLWLRIFDAAIAAAGMAWIHALLDSVIVDLGRETLMGFPMPAFEIQRIIEKFGNYVFIYALYVTGIGLIMSTALAHAQERELAEAQAASNQAQLAALRFQLNPHFLFNTLNSISSLIVTKRSEAAEETVARLSEFLRASLAADPQGQVTLQDELETLAAYLDIERVRFGERLRFEVTCPPTLYGAMVPSFILQPLAENAVKYAVGPSRRGATICVEASEEKGRLRLQVEDDGEGLISQDQRVSTGVGLNNVRRRLNVLYDSRASLESGSTGAGYRVVLRLPLSFADVALRA</sequence>
<keyword evidence="1" id="KW-0472">Membrane</keyword>
<dbReference type="Pfam" id="PF06580">
    <property type="entry name" value="His_kinase"/>
    <property type="match status" value="1"/>
</dbReference>
<keyword evidence="3" id="KW-0808">Transferase</keyword>
<gene>
    <name evidence="3" type="ORF">SAMN05192580_0502</name>
</gene>
<proteinExistence type="predicted"/>
<dbReference type="Pfam" id="PF02518">
    <property type="entry name" value="HATPase_c"/>
    <property type="match status" value="1"/>
</dbReference>
<dbReference type="InterPro" id="IPR005467">
    <property type="entry name" value="His_kinase_dom"/>
</dbReference>
<reference evidence="3 4" key="1">
    <citation type="submission" date="2016-10" db="EMBL/GenBank/DDBJ databases">
        <authorList>
            <person name="de Groot N.N."/>
        </authorList>
    </citation>
    <scope>NUCLEOTIDE SEQUENCE [LARGE SCALE GENOMIC DNA]</scope>
    <source>
        <strain evidence="3 4">S5-249</strain>
    </source>
</reference>
<dbReference type="Proteomes" id="UP000198824">
    <property type="component" value="Unassembled WGS sequence"/>
</dbReference>
<dbReference type="GO" id="GO:0016020">
    <property type="term" value="C:membrane"/>
    <property type="evidence" value="ECO:0007669"/>
    <property type="project" value="InterPro"/>
</dbReference>
<dbReference type="EMBL" id="FOZG01000001">
    <property type="protein sequence ID" value="SFR79972.1"/>
    <property type="molecule type" value="Genomic_DNA"/>
</dbReference>
<evidence type="ECO:0000256" key="1">
    <source>
        <dbReference type="SAM" id="Phobius"/>
    </source>
</evidence>
<feature type="transmembrane region" description="Helical" evidence="1">
    <location>
        <begin position="44"/>
        <end position="63"/>
    </location>
</feature>
<dbReference type="PROSITE" id="PS50109">
    <property type="entry name" value="HIS_KIN"/>
    <property type="match status" value="1"/>
</dbReference>
<keyword evidence="1" id="KW-0812">Transmembrane</keyword>
<feature type="transmembrane region" description="Helical" evidence="1">
    <location>
        <begin position="12"/>
        <end position="32"/>
    </location>
</feature>
<dbReference type="PANTHER" id="PTHR34220:SF7">
    <property type="entry name" value="SENSOR HISTIDINE KINASE YPDA"/>
    <property type="match status" value="1"/>
</dbReference>
<feature type="transmembrane region" description="Helical" evidence="1">
    <location>
        <begin position="125"/>
        <end position="144"/>
    </location>
</feature>
<protein>
    <submittedName>
        <fullName evidence="3">Histidine kinase</fullName>
    </submittedName>
</protein>
<dbReference type="PANTHER" id="PTHR34220">
    <property type="entry name" value="SENSOR HISTIDINE KINASE YPDA"/>
    <property type="match status" value="1"/>
</dbReference>
<keyword evidence="1" id="KW-1133">Transmembrane helix</keyword>
<evidence type="ECO:0000313" key="3">
    <source>
        <dbReference type="EMBL" id="SFR79972.1"/>
    </source>
</evidence>
<dbReference type="Gene3D" id="3.30.565.10">
    <property type="entry name" value="Histidine kinase-like ATPase, C-terminal domain"/>
    <property type="match status" value="1"/>
</dbReference>